<dbReference type="Proteomes" id="UP000214973">
    <property type="component" value="Chromosome 1"/>
</dbReference>
<gene>
    <name evidence="1" type="ORF">SAMEA44547418_01377</name>
</gene>
<sequence>MDIIEQYNLTLSIAAETEQKCCIAIEMMVLFDTIGV</sequence>
<organism evidence="1 2">
    <name type="scientific">Veillonella rodentium</name>
    <dbReference type="NCBI Taxonomy" id="248315"/>
    <lineage>
        <taxon>Bacteria</taxon>
        <taxon>Bacillati</taxon>
        <taxon>Bacillota</taxon>
        <taxon>Negativicutes</taxon>
        <taxon>Veillonellales</taxon>
        <taxon>Veillonellaceae</taxon>
        <taxon>Veillonella</taxon>
    </lineage>
</organism>
<dbReference type="AlphaFoldDB" id="A0A239ZH96"/>
<reference evidence="1 2" key="1">
    <citation type="submission" date="2017-06" db="EMBL/GenBank/DDBJ databases">
        <authorList>
            <consortium name="Pathogen Informatics"/>
        </authorList>
    </citation>
    <scope>NUCLEOTIDE SEQUENCE [LARGE SCALE GENOMIC DNA]</scope>
    <source>
        <strain evidence="1 2">NCTC12018</strain>
    </source>
</reference>
<evidence type="ECO:0000313" key="2">
    <source>
        <dbReference type="Proteomes" id="UP000214973"/>
    </source>
</evidence>
<protein>
    <submittedName>
        <fullName evidence="1">Uncharacterized protein</fullName>
    </submittedName>
</protein>
<dbReference type="KEGG" id="vrm:44547418_01377"/>
<accession>A0A239ZH96</accession>
<keyword evidence="2" id="KW-1185">Reference proteome</keyword>
<evidence type="ECO:0000313" key="1">
    <source>
        <dbReference type="EMBL" id="SNV70651.1"/>
    </source>
</evidence>
<dbReference type="EMBL" id="LT906470">
    <property type="protein sequence ID" value="SNV70651.1"/>
    <property type="molecule type" value="Genomic_DNA"/>
</dbReference>
<proteinExistence type="predicted"/>
<name>A0A239ZH96_9FIRM</name>